<feature type="compositionally biased region" description="Basic and acidic residues" evidence="1">
    <location>
        <begin position="913"/>
        <end position="924"/>
    </location>
</feature>
<evidence type="ECO:0000256" key="1">
    <source>
        <dbReference type="SAM" id="MobiDB-lite"/>
    </source>
</evidence>
<feature type="compositionally biased region" description="Low complexity" evidence="1">
    <location>
        <begin position="533"/>
        <end position="543"/>
    </location>
</feature>
<feature type="compositionally biased region" description="Basic and acidic residues" evidence="1">
    <location>
        <begin position="896"/>
        <end position="906"/>
    </location>
</feature>
<feature type="compositionally biased region" description="Basic and acidic residues" evidence="1">
    <location>
        <begin position="253"/>
        <end position="269"/>
    </location>
</feature>
<feature type="compositionally biased region" description="Basic and acidic residues" evidence="1">
    <location>
        <begin position="721"/>
        <end position="731"/>
    </location>
</feature>
<feature type="compositionally biased region" description="Polar residues" evidence="1">
    <location>
        <begin position="1736"/>
        <end position="1748"/>
    </location>
</feature>
<dbReference type="PANTHER" id="PTHR33870:SF4">
    <property type="entry name" value="CARDIOMYOPATHY-ASSOCIATED PROTEIN"/>
    <property type="match status" value="1"/>
</dbReference>
<feature type="compositionally biased region" description="Basic and acidic residues" evidence="1">
    <location>
        <begin position="677"/>
        <end position="687"/>
    </location>
</feature>
<feature type="region of interest" description="Disordered" evidence="1">
    <location>
        <begin position="1453"/>
        <end position="1476"/>
    </location>
</feature>
<feature type="region of interest" description="Disordered" evidence="1">
    <location>
        <begin position="609"/>
        <end position="944"/>
    </location>
</feature>
<feature type="compositionally biased region" description="Basic and acidic residues" evidence="1">
    <location>
        <begin position="1057"/>
        <end position="1067"/>
    </location>
</feature>
<dbReference type="RefSeq" id="XP_010272281.1">
    <property type="nucleotide sequence ID" value="XM_010273979.2"/>
</dbReference>
<feature type="region of interest" description="Disordered" evidence="1">
    <location>
        <begin position="1054"/>
        <end position="1073"/>
    </location>
</feature>
<feature type="compositionally biased region" description="Polar residues" evidence="1">
    <location>
        <begin position="1772"/>
        <end position="1782"/>
    </location>
</feature>
<feature type="compositionally biased region" description="Basic and acidic residues" evidence="1">
    <location>
        <begin position="650"/>
        <end position="661"/>
    </location>
</feature>
<name>A0A1U8B7N8_NELNU</name>
<sequence length="1782" mass="198756">MAVDTKEIGIYVRKGLIFSIRTCYRSMREHPVVWGVGFFFLFLYRCFPFLFGFLLSSSPVLICTAVLLGTLLSFGNPHIPEVEREEKTTHGIASLKTGVFKNDVVVKKDEIFSVEARVEKKDNDDEKAVEEASPVGEGRDCKVEKEVLSSSSSTHGEGLMGSIDVPGEEPKGTLGGKQVVEEKEREFCSSKVVEKREFQEESVSRACEDVEGQFSENQKDAESLKEEIEQQAGKLPDIQLEDHADTSQNFSWKLEEEHAESDSESDHAESSSPDASMADIIPMLDELHPLLELEASLQVQDSDAASEHSHGSDDGSAELEEETENQEEEEDEDDEEVQGEQEISAKSVVMWTEDDQKNLIDLGTSELERNQRLENLLAKRSARKALRMEAEKNLIDLDSNDPPFYVAPILTTRNNPFDLPYDSNESMGLPAIPGSAPSVLLPRRNPFDLPYDSLEEKPNLIGDDVFQKEFMAINQKDTFFRRHESFSLGACVEHKKKKCDIKMKPYFVTEQMAFEDEEYPIFQRQSRDKGDSKLSSALETESLSSEEDHEDQRSIEQDSSQETEQIFHVDHMSDHVECESHTFGEVGSMEIEQEEKRDVHISNIEVEEVEEKGHETEPILPVIESITSPTTPDKIEEEERDVHVSNNEVKVADEENCHETEPILPVTESITSPMTPDKIEEEKRDVHVSNFEVKVADEENGHETEPIFPVTGSRTSPMTPDKIEEEKRDVHISNNEVKVTDEENCHETEPILPVTESKTSPMTPDKIEEEERDVHLSNDEVKVADEENGHETEPILPVTGSITSPMTPDKIEEEKRDVHINNNEVKVADEENCHETEPILPVTESITSPMTPDKIEEEERDVHLSNDEMVADEENGHATEPILPVTESITSSMTPDKIEEEKRDVHVSNNEVKVADEENCHETEPILPVTESITSPMTPDKIEEEERDVHVINNEVKVADEENCHETPILPVTESITSPMTPDKIEIHVKPEIVEDDSGASFSSLSEMDAKKFHLNTDEESGNLKSTISDQTQSPGGSMQSSLTEEKIYFRTQAAEGLHENQTKEPVYDSSPGEIEKNLSNITSIEEGCICVDKGVPVSSSSISSDKQAEISEVGSPHMSIERADGEQEFHNGSIREEMAPAIGLQATSLDLCAVDEHDLETREVTEVSEHGVIEVGFSGANQNSDTPNVPVVPELVVEKVSVVSTSSDNSELIVNDPVQEDLNPHFEQDHASSSSLDPEIHVGTHQYDSNQKMDTVDSSFSAVENSASHELEEVLPLIEKLKPVPYSVGDHEETQGPSTLVLNSLGEANTINARELVAQDPDNKDLSNLSPLIPLPVFVRSGVSENKSTEDLMDGLDEIDKNNSQFEHLDDAGEAVYPHPTKEFSENADEIKEIDEELLLELDKVGDFSFKEFESTRNKIEEQSNLEVHESISTMQVSEGNLEDSVTLVKCRSDADQSTKSGDSPGVPEESHRHFDVNSTSEVQVLEESSMDDIDSVIKQPEGEDVEESIVLEPLKYEQLPKESEVGFDELKLINQDLIPINNSSQLPVEEAGSVEDYDSTFKQLHEVQQTTVTVSLNDKPVKEENEVRYTEAFHDKLLKESADGSIESGKSDGEFNATMTNFELPVLEARSFEDIKLAFKQLHEEGADFEIPVLPEPNDNKPHVVEFQHPNGIGSDMQIVEARSLEDIHSTLKVPLVYNMENLNYSEVEDGSAEVEAQELESTGVVDLRFAESEGTNLSAEGSNHGVNEKVDSTSLNESGENYNKERSYESSSGSNTSDS</sequence>
<feature type="compositionally biased region" description="Basic and acidic residues" evidence="1">
    <location>
        <begin position="694"/>
        <end position="705"/>
    </location>
</feature>
<dbReference type="OMA" id="EKTHVQS"/>
<reference evidence="4 5" key="1">
    <citation type="submission" date="2025-04" db="UniProtKB">
        <authorList>
            <consortium name="RefSeq"/>
        </authorList>
    </citation>
    <scope>IDENTIFICATION</scope>
</reference>
<feature type="compositionally biased region" description="Basic and acidic residues" evidence="1">
    <location>
        <begin position="809"/>
        <end position="819"/>
    </location>
</feature>
<keyword evidence="3" id="KW-1185">Reference proteome</keyword>
<feature type="region of interest" description="Disordered" evidence="1">
    <location>
        <begin position="147"/>
        <end position="175"/>
    </location>
</feature>
<keyword evidence="2" id="KW-0472">Membrane</keyword>
<feature type="region of interest" description="Disordered" evidence="1">
    <location>
        <begin position="962"/>
        <end position="982"/>
    </location>
</feature>
<organism evidence="3 5">
    <name type="scientific">Nelumbo nucifera</name>
    <name type="common">Sacred lotus</name>
    <dbReference type="NCBI Taxonomy" id="4432"/>
    <lineage>
        <taxon>Eukaryota</taxon>
        <taxon>Viridiplantae</taxon>
        <taxon>Streptophyta</taxon>
        <taxon>Embryophyta</taxon>
        <taxon>Tracheophyta</taxon>
        <taxon>Spermatophyta</taxon>
        <taxon>Magnoliopsida</taxon>
        <taxon>Proteales</taxon>
        <taxon>Nelumbonaceae</taxon>
        <taxon>Nelumbo</taxon>
    </lineage>
</organism>
<feature type="region of interest" description="Disordered" evidence="1">
    <location>
        <begin position="523"/>
        <end position="563"/>
    </location>
</feature>
<dbReference type="GeneID" id="104608099"/>
<dbReference type="Proteomes" id="UP000189703">
    <property type="component" value="Unplaced"/>
</dbReference>
<proteinExistence type="predicted"/>
<feature type="compositionally biased region" description="Basic and acidic residues" evidence="1">
    <location>
        <begin position="738"/>
        <end position="749"/>
    </location>
</feature>
<keyword evidence="2" id="KW-0812">Transmembrane</keyword>
<feature type="compositionally biased region" description="Basic and acidic residues" evidence="1">
    <location>
        <begin position="826"/>
        <end position="837"/>
    </location>
</feature>
<dbReference type="KEGG" id="nnu:104608099"/>
<evidence type="ECO:0000313" key="4">
    <source>
        <dbReference type="RefSeq" id="XP_010272280.1"/>
    </source>
</evidence>
<dbReference type="PANTHER" id="PTHR33870">
    <property type="entry name" value="CARDIOMYOPATHY-ASSOCIATED PROTEIN"/>
    <property type="match status" value="1"/>
</dbReference>
<evidence type="ECO:0000256" key="2">
    <source>
        <dbReference type="SAM" id="Phobius"/>
    </source>
</evidence>
<feature type="region of interest" description="Disordered" evidence="1">
    <location>
        <begin position="1015"/>
        <end position="1041"/>
    </location>
</feature>
<dbReference type="RefSeq" id="XP_010272280.1">
    <property type="nucleotide sequence ID" value="XM_010273978.1"/>
</dbReference>
<feature type="region of interest" description="Disordered" evidence="1">
    <location>
        <begin position="1735"/>
        <end position="1782"/>
    </location>
</feature>
<evidence type="ECO:0000313" key="5">
    <source>
        <dbReference type="RefSeq" id="XP_010272281.1"/>
    </source>
</evidence>
<feature type="compositionally biased region" description="Basic and acidic residues" evidence="1">
    <location>
        <begin position="772"/>
        <end position="793"/>
    </location>
</feature>
<keyword evidence="2" id="KW-1133">Transmembrane helix</keyword>
<accession>A0A1U8B7N8</accession>
<feature type="compositionally biased region" description="Polar residues" evidence="1">
    <location>
        <begin position="1023"/>
        <end position="1041"/>
    </location>
</feature>
<feature type="region of interest" description="Disordered" evidence="1">
    <location>
        <begin position="194"/>
        <end position="347"/>
    </location>
</feature>
<feature type="compositionally biased region" description="Polar residues" evidence="1">
    <location>
        <begin position="1755"/>
        <end position="1764"/>
    </location>
</feature>
<feature type="transmembrane region" description="Helical" evidence="2">
    <location>
        <begin position="32"/>
        <end position="55"/>
    </location>
</feature>
<feature type="compositionally biased region" description="Basic and acidic residues" evidence="1">
    <location>
        <begin position="194"/>
        <end position="208"/>
    </location>
</feature>
<protein>
    <submittedName>
        <fullName evidence="4 5">Uncharacterized protein LOC104608099</fullName>
    </submittedName>
</protein>
<dbReference type="OrthoDB" id="1908091at2759"/>
<evidence type="ECO:0000313" key="3">
    <source>
        <dbReference type="Proteomes" id="UP000189703"/>
    </source>
</evidence>
<feature type="compositionally biased region" description="Basic and acidic residues" evidence="1">
    <location>
        <begin position="217"/>
        <end position="228"/>
    </location>
</feature>
<dbReference type="STRING" id="4432.A0A1U8B7N8"/>
<gene>
    <name evidence="4 5" type="primary">LOC104608099</name>
</gene>
<feature type="compositionally biased region" description="Acidic residues" evidence="1">
    <location>
        <begin position="315"/>
        <end position="339"/>
    </location>
</feature>
<dbReference type="eggNOG" id="ENOG502QTXB">
    <property type="taxonomic scope" value="Eukaryota"/>
</dbReference>